<keyword evidence="4 9" id="KW-1133">Transmembrane helix</keyword>
<feature type="binding site" evidence="6">
    <location>
        <position position="31"/>
    </location>
    <ligand>
        <name>Na(+)</name>
        <dbReference type="ChEBI" id="CHEBI:29101"/>
        <label>1</label>
    </ligand>
</feature>
<feature type="transmembrane region" description="Helical" evidence="9">
    <location>
        <begin position="267"/>
        <end position="284"/>
    </location>
</feature>
<protein>
    <recommendedName>
        <fullName evidence="8">Transporter</fullName>
    </recommendedName>
</protein>
<dbReference type="PROSITE" id="PS00610">
    <property type="entry name" value="NA_NEUROTRAN_SYMP_1"/>
    <property type="match status" value="1"/>
</dbReference>
<organism evidence="10 11">
    <name type="scientific">Mizuhopecten yessoensis</name>
    <name type="common">Japanese scallop</name>
    <name type="synonym">Patinopecten yessoensis</name>
    <dbReference type="NCBI Taxonomy" id="6573"/>
    <lineage>
        <taxon>Eukaryota</taxon>
        <taxon>Metazoa</taxon>
        <taxon>Spiralia</taxon>
        <taxon>Lophotrochozoa</taxon>
        <taxon>Mollusca</taxon>
        <taxon>Bivalvia</taxon>
        <taxon>Autobranchia</taxon>
        <taxon>Pteriomorphia</taxon>
        <taxon>Pectinida</taxon>
        <taxon>Pectinoidea</taxon>
        <taxon>Pectinidae</taxon>
        <taxon>Mizuhopecten</taxon>
    </lineage>
</organism>
<keyword evidence="3 8" id="KW-0812">Transmembrane</keyword>
<proteinExistence type="inferred from homology"/>
<evidence type="ECO:0000256" key="7">
    <source>
        <dbReference type="PIRSR" id="PIRSR600175-2"/>
    </source>
</evidence>
<dbReference type="GO" id="GO:0046872">
    <property type="term" value="F:metal ion binding"/>
    <property type="evidence" value="ECO:0007669"/>
    <property type="project" value="UniProtKB-KW"/>
</dbReference>
<evidence type="ECO:0000313" key="11">
    <source>
        <dbReference type="Proteomes" id="UP000242188"/>
    </source>
</evidence>
<keyword evidence="8" id="KW-0769">Symport</keyword>
<feature type="transmembrane region" description="Helical" evidence="9">
    <location>
        <begin position="348"/>
        <end position="372"/>
    </location>
</feature>
<dbReference type="GO" id="GO:1901235">
    <property type="term" value="F:(R)-carnitine transmembrane transporter activity"/>
    <property type="evidence" value="ECO:0007669"/>
    <property type="project" value="TreeGrafter"/>
</dbReference>
<keyword evidence="7" id="KW-1015">Disulfide bond</keyword>
<feature type="disulfide bond" evidence="7">
    <location>
        <begin position="136"/>
        <end position="145"/>
    </location>
</feature>
<evidence type="ECO:0000256" key="5">
    <source>
        <dbReference type="ARBA" id="ARBA00023136"/>
    </source>
</evidence>
<evidence type="ECO:0000256" key="9">
    <source>
        <dbReference type="SAM" id="Phobius"/>
    </source>
</evidence>
<sequence length="654" mass="72940">MASKEDKEETPERGNWTGKLDFLLSCIGYAVGLGNVWRFPYLCYRNGGGAFLVPYAIMLFVAGLPLFFMELGLGQFCSQGPVTAWAMSPFFMGIGWAMIMISAMVCTYYNVIIMYSVYYMFVSFVNLDDELPWQRCGKSWNTEKCRDEPFPMMDNMNETSKMTAMLGLKDQTCLSGLLANISAIVNQTYNAIGDLNSTLLTDHTDSCDIKFTTPSAEFWNRYVLRTQEADGLEMIGGVSLKNVLCLLICWVFIFFCLMGGVKSSGKVVYFTATFPYVILVILLIRGVTLPGYEKGIEFYIIPKWELLKNPKVWGDAATQIFYSLGPAWGGLLTMASYNKFNNNCMRDAFIVAFINCGTSVFAGFAIFSLLGYMSHVTNVPVDQVADSGPGLAFVAYPEGIAKLPSPPIWAFLFFFMLFTLGCDSQFVMMETVLSGISDVFPKQLRSRKVLFTFVGCMIGFLLGIPQTTKGGIYLLTLVDWYSGSYNLMIVSLCEVICICYVYGVNRFRRDMEMMLGKTSPILWAYFYATWCFITPLAIGFIVLMMAINYSPAYMGDYTFPTFAEALGWLMALSPVLLILIGFVVQSIRKGGIRNALKIEPQWGPALDEDRTGAYSPLSGNFSSINGDFPTVAYDNGKGNLKLGADNMAYRGEKM</sequence>
<dbReference type="PROSITE" id="PS50267">
    <property type="entry name" value="NA_NEUROTRAN_SYMP_3"/>
    <property type="match status" value="1"/>
</dbReference>
<comment type="subcellular location">
    <subcellularLocation>
        <location evidence="1">Membrane</location>
        <topology evidence="1">Multi-pass membrane protein</topology>
    </subcellularLocation>
</comment>
<feature type="transmembrane region" description="Helical" evidence="9">
    <location>
        <begin position="567"/>
        <end position="587"/>
    </location>
</feature>
<feature type="transmembrane region" description="Helical" evidence="9">
    <location>
        <begin position="49"/>
        <end position="69"/>
    </location>
</feature>
<evidence type="ECO:0000313" key="10">
    <source>
        <dbReference type="EMBL" id="OWF38948.1"/>
    </source>
</evidence>
<feature type="binding site" evidence="6">
    <location>
        <position position="323"/>
    </location>
    <ligand>
        <name>Na(+)</name>
        <dbReference type="ChEBI" id="CHEBI:29101"/>
        <label>1</label>
    </ligand>
</feature>
<dbReference type="Proteomes" id="UP000242188">
    <property type="component" value="Unassembled WGS sequence"/>
</dbReference>
<dbReference type="GO" id="GO:0089718">
    <property type="term" value="P:amino acid import across plasma membrane"/>
    <property type="evidence" value="ECO:0007669"/>
    <property type="project" value="TreeGrafter"/>
</dbReference>
<dbReference type="SUPFAM" id="SSF161070">
    <property type="entry name" value="SNF-like"/>
    <property type="match status" value="1"/>
</dbReference>
<keyword evidence="2 8" id="KW-0813">Transport</keyword>
<feature type="binding site" evidence="6">
    <location>
        <position position="423"/>
    </location>
    <ligand>
        <name>Na(+)</name>
        <dbReference type="ChEBI" id="CHEBI:29101"/>
        <label>1</label>
    </ligand>
</feature>
<dbReference type="Pfam" id="PF00209">
    <property type="entry name" value="SNF"/>
    <property type="match status" value="2"/>
</dbReference>
<dbReference type="EMBL" id="NEDP02005551">
    <property type="protein sequence ID" value="OWF38948.1"/>
    <property type="molecule type" value="Genomic_DNA"/>
</dbReference>
<feature type="transmembrane region" description="Helical" evidence="9">
    <location>
        <begin position="243"/>
        <end position="261"/>
    </location>
</feature>
<feature type="binding site" evidence="6">
    <location>
        <position position="30"/>
    </location>
    <ligand>
        <name>Na(+)</name>
        <dbReference type="ChEBI" id="CHEBI:29101"/>
        <label>1</label>
    </ligand>
</feature>
<feature type="binding site" evidence="6">
    <location>
        <position position="424"/>
    </location>
    <ligand>
        <name>Na(+)</name>
        <dbReference type="ChEBI" id="CHEBI:29101"/>
        <label>1</label>
    </ligand>
</feature>
<feature type="transmembrane region" description="Helical" evidence="9">
    <location>
        <begin position="89"/>
        <end position="111"/>
    </location>
</feature>
<feature type="transmembrane region" description="Helical" evidence="9">
    <location>
        <begin position="408"/>
        <end position="428"/>
    </location>
</feature>
<dbReference type="GO" id="GO:0022858">
    <property type="term" value="F:alanine transmembrane transporter activity"/>
    <property type="evidence" value="ECO:0007669"/>
    <property type="project" value="TreeGrafter"/>
</dbReference>
<reference evidence="10 11" key="1">
    <citation type="journal article" date="2017" name="Nat. Ecol. Evol.">
        <title>Scallop genome provides insights into evolution of bilaterian karyotype and development.</title>
        <authorList>
            <person name="Wang S."/>
            <person name="Zhang J."/>
            <person name="Jiao W."/>
            <person name="Li J."/>
            <person name="Xun X."/>
            <person name="Sun Y."/>
            <person name="Guo X."/>
            <person name="Huan P."/>
            <person name="Dong B."/>
            <person name="Zhang L."/>
            <person name="Hu X."/>
            <person name="Sun X."/>
            <person name="Wang J."/>
            <person name="Zhao C."/>
            <person name="Wang Y."/>
            <person name="Wang D."/>
            <person name="Huang X."/>
            <person name="Wang R."/>
            <person name="Lv J."/>
            <person name="Li Y."/>
            <person name="Zhang Z."/>
            <person name="Liu B."/>
            <person name="Lu W."/>
            <person name="Hui Y."/>
            <person name="Liang J."/>
            <person name="Zhou Z."/>
            <person name="Hou R."/>
            <person name="Li X."/>
            <person name="Liu Y."/>
            <person name="Li H."/>
            <person name="Ning X."/>
            <person name="Lin Y."/>
            <person name="Zhao L."/>
            <person name="Xing Q."/>
            <person name="Dou J."/>
            <person name="Li Y."/>
            <person name="Mao J."/>
            <person name="Guo H."/>
            <person name="Dou H."/>
            <person name="Li T."/>
            <person name="Mu C."/>
            <person name="Jiang W."/>
            <person name="Fu Q."/>
            <person name="Fu X."/>
            <person name="Miao Y."/>
            <person name="Liu J."/>
            <person name="Yu Q."/>
            <person name="Li R."/>
            <person name="Liao H."/>
            <person name="Li X."/>
            <person name="Kong Y."/>
            <person name="Jiang Z."/>
            <person name="Chourrout D."/>
            <person name="Li R."/>
            <person name="Bao Z."/>
        </authorList>
    </citation>
    <scope>NUCLEOTIDE SEQUENCE [LARGE SCALE GENOMIC DNA]</scope>
    <source>
        <strain evidence="10 11">PY_sf001</strain>
    </source>
</reference>
<dbReference type="PRINTS" id="PR00176">
    <property type="entry name" value="NANEUSMPORT"/>
</dbReference>
<feature type="binding site" evidence="6">
    <location>
        <position position="35"/>
    </location>
    <ligand>
        <name>Na(+)</name>
        <dbReference type="ChEBI" id="CHEBI:29101"/>
        <label>1</label>
    </ligand>
</feature>
<feature type="transmembrane region" description="Helical" evidence="9">
    <location>
        <begin position="524"/>
        <end position="547"/>
    </location>
</feature>
<dbReference type="GO" id="GO:0005886">
    <property type="term" value="C:plasma membrane"/>
    <property type="evidence" value="ECO:0007669"/>
    <property type="project" value="TreeGrafter"/>
</dbReference>
<keyword evidence="6" id="KW-0915">Sodium</keyword>
<dbReference type="InterPro" id="IPR000175">
    <property type="entry name" value="Na/ntran_symport"/>
</dbReference>
<dbReference type="PANTHER" id="PTHR11616">
    <property type="entry name" value="SODIUM/CHLORIDE DEPENDENT TRANSPORTER"/>
    <property type="match status" value="1"/>
</dbReference>
<keyword evidence="5 9" id="KW-0472">Membrane</keyword>
<feature type="transmembrane region" description="Helical" evidence="9">
    <location>
        <begin position="485"/>
        <end position="503"/>
    </location>
</feature>
<dbReference type="GO" id="GO:0001761">
    <property type="term" value="F:beta-alanine transmembrane transporter activity"/>
    <property type="evidence" value="ECO:0007669"/>
    <property type="project" value="TreeGrafter"/>
</dbReference>
<dbReference type="OrthoDB" id="6581954at2759"/>
<dbReference type="InterPro" id="IPR037272">
    <property type="entry name" value="SNS_sf"/>
</dbReference>
<feature type="binding site" evidence="6">
    <location>
        <position position="28"/>
    </location>
    <ligand>
        <name>Na(+)</name>
        <dbReference type="ChEBI" id="CHEBI:29101"/>
        <label>1</label>
    </ligand>
</feature>
<dbReference type="PANTHER" id="PTHR11616:SF286">
    <property type="entry name" value="SODIUM- AND CHLORIDE-DEPENDENT NEUTRAL AND BASIC AMINO ACID TRANSPORTER B(0+)"/>
    <property type="match status" value="1"/>
</dbReference>
<dbReference type="AlphaFoldDB" id="A0A210PR42"/>
<name>A0A210PR42_MIZYE</name>
<accession>A0A210PR42</accession>
<feature type="binding site" evidence="6">
    <location>
        <position position="420"/>
    </location>
    <ligand>
        <name>Na(+)</name>
        <dbReference type="ChEBI" id="CHEBI:29101"/>
        <label>1</label>
    </ligand>
</feature>
<evidence type="ECO:0000256" key="8">
    <source>
        <dbReference type="RuleBase" id="RU003732"/>
    </source>
</evidence>
<feature type="transmembrane region" description="Helical" evidence="9">
    <location>
        <begin position="20"/>
        <end position="37"/>
    </location>
</feature>
<evidence type="ECO:0000256" key="4">
    <source>
        <dbReference type="ARBA" id="ARBA00022989"/>
    </source>
</evidence>
<keyword evidence="6" id="KW-0479">Metal-binding</keyword>
<comment type="caution">
    <text evidence="10">The sequence shown here is derived from an EMBL/GenBank/DDBJ whole genome shotgun (WGS) entry which is preliminary data.</text>
</comment>
<evidence type="ECO:0000256" key="6">
    <source>
        <dbReference type="PIRSR" id="PIRSR600175-1"/>
    </source>
</evidence>
<feature type="transmembrane region" description="Helical" evidence="9">
    <location>
        <begin position="449"/>
        <end position="465"/>
    </location>
</feature>
<evidence type="ECO:0000256" key="1">
    <source>
        <dbReference type="ARBA" id="ARBA00004141"/>
    </source>
</evidence>
<evidence type="ECO:0000256" key="2">
    <source>
        <dbReference type="ARBA" id="ARBA00022448"/>
    </source>
</evidence>
<gene>
    <name evidence="10" type="ORF">KP79_PYT22005</name>
</gene>
<keyword evidence="11" id="KW-1185">Reference proteome</keyword>
<evidence type="ECO:0000256" key="3">
    <source>
        <dbReference type="ARBA" id="ARBA00022692"/>
    </source>
</evidence>
<feature type="binding site" evidence="6">
    <location>
        <position position="355"/>
    </location>
    <ligand>
        <name>Na(+)</name>
        <dbReference type="ChEBI" id="CHEBI:29101"/>
        <label>1</label>
    </ligand>
</feature>
<dbReference type="GO" id="GO:0015657">
    <property type="term" value="F:branched-chain amino acid:sodium symporter activity"/>
    <property type="evidence" value="ECO:0007669"/>
    <property type="project" value="TreeGrafter"/>
</dbReference>
<dbReference type="GO" id="GO:0015374">
    <property type="term" value="F:neutral, basic amino acid:sodium:chloride symporter activity"/>
    <property type="evidence" value="ECO:0007669"/>
    <property type="project" value="TreeGrafter"/>
</dbReference>
<comment type="similarity">
    <text evidence="8">Belongs to the sodium:neurotransmitter symporter (SNF) (TC 2.A.22) family.</text>
</comment>